<dbReference type="AlphaFoldDB" id="A0A561SU36"/>
<dbReference type="InterPro" id="IPR050631">
    <property type="entry name" value="PheA/TfdB_FAD_monoxygenase"/>
</dbReference>
<organism evidence="3 4">
    <name type="scientific">Pseudonocardia hierapolitana</name>
    <dbReference type="NCBI Taxonomy" id="1128676"/>
    <lineage>
        <taxon>Bacteria</taxon>
        <taxon>Bacillati</taxon>
        <taxon>Actinomycetota</taxon>
        <taxon>Actinomycetes</taxon>
        <taxon>Pseudonocardiales</taxon>
        <taxon>Pseudonocardiaceae</taxon>
        <taxon>Pseudonocardia</taxon>
    </lineage>
</organism>
<proteinExistence type="predicted"/>
<dbReference type="InterPro" id="IPR002938">
    <property type="entry name" value="FAD-bd"/>
</dbReference>
<dbReference type="Pfam" id="PF01494">
    <property type="entry name" value="FAD_binding_3"/>
    <property type="match status" value="1"/>
</dbReference>
<accession>A0A561SU36</accession>
<dbReference type="SUPFAM" id="SSF54373">
    <property type="entry name" value="FAD-linked reductases, C-terminal domain"/>
    <property type="match status" value="1"/>
</dbReference>
<keyword evidence="1" id="KW-0560">Oxidoreductase</keyword>
<evidence type="ECO:0000313" key="3">
    <source>
        <dbReference type="EMBL" id="TWF78374.1"/>
    </source>
</evidence>
<evidence type="ECO:0000256" key="1">
    <source>
        <dbReference type="ARBA" id="ARBA00023002"/>
    </source>
</evidence>
<dbReference type="EMBL" id="VIWU01000001">
    <property type="protein sequence ID" value="TWF78374.1"/>
    <property type="molecule type" value="Genomic_DNA"/>
</dbReference>
<keyword evidence="4" id="KW-1185">Reference proteome</keyword>
<dbReference type="GO" id="GO:0004497">
    <property type="term" value="F:monooxygenase activity"/>
    <property type="evidence" value="ECO:0007669"/>
    <property type="project" value="UniProtKB-KW"/>
</dbReference>
<evidence type="ECO:0000313" key="4">
    <source>
        <dbReference type="Proteomes" id="UP000321261"/>
    </source>
</evidence>
<name>A0A561SU36_9PSEU</name>
<evidence type="ECO:0000259" key="2">
    <source>
        <dbReference type="Pfam" id="PF01494"/>
    </source>
</evidence>
<dbReference type="PANTHER" id="PTHR43476">
    <property type="entry name" value="3-(3-HYDROXY-PHENYL)PROPIONATE/3-HYDROXYCINNAMIC ACID HYDROXYLASE"/>
    <property type="match status" value="1"/>
</dbReference>
<dbReference type="PANTHER" id="PTHR43476:SF5">
    <property type="entry name" value="FAD-DEPENDENT MONOOXYGENASE"/>
    <property type="match status" value="1"/>
</dbReference>
<dbReference type="InterPro" id="IPR036188">
    <property type="entry name" value="FAD/NAD-bd_sf"/>
</dbReference>
<gene>
    <name evidence="3" type="ORF">FHX44_114297</name>
</gene>
<feature type="domain" description="FAD-binding" evidence="2">
    <location>
        <begin position="7"/>
        <end position="338"/>
    </location>
</feature>
<dbReference type="Proteomes" id="UP000321261">
    <property type="component" value="Unassembled WGS sequence"/>
</dbReference>
<dbReference type="PRINTS" id="PR00420">
    <property type="entry name" value="RNGMNOXGNASE"/>
</dbReference>
<dbReference type="SUPFAM" id="SSF51905">
    <property type="entry name" value="FAD/NAD(P)-binding domain"/>
    <property type="match status" value="1"/>
</dbReference>
<protein>
    <submittedName>
        <fullName evidence="3">p-hydroxybenzoate 3-monooxygenase</fullName>
    </submittedName>
</protein>
<keyword evidence="3" id="KW-0503">Monooxygenase</keyword>
<dbReference type="Gene3D" id="3.50.50.60">
    <property type="entry name" value="FAD/NAD(P)-binding domain"/>
    <property type="match status" value="1"/>
</dbReference>
<reference evidence="3 4" key="1">
    <citation type="submission" date="2019-06" db="EMBL/GenBank/DDBJ databases">
        <title>Sequencing the genomes of 1000 actinobacteria strains.</title>
        <authorList>
            <person name="Klenk H.-P."/>
        </authorList>
    </citation>
    <scope>NUCLEOTIDE SEQUENCE [LARGE SCALE GENOMIC DNA]</scope>
    <source>
        <strain evidence="3 4">DSM 45671</strain>
    </source>
</reference>
<dbReference type="GO" id="GO:0071949">
    <property type="term" value="F:FAD binding"/>
    <property type="evidence" value="ECO:0007669"/>
    <property type="project" value="InterPro"/>
</dbReference>
<comment type="caution">
    <text evidence="3">The sequence shown here is derived from an EMBL/GenBank/DDBJ whole genome shotgun (WGS) entry which is preliminary data.</text>
</comment>
<sequence>MGDVTGDVVVVGAGPAGLVLARLLQRAGIPVTVFERRSRAELTAKPGAGLIEYRSVELLRSVGIADVDLEFTIQNGRMEFRTPTASTVFDYGGLTGGRTNYIYPQHQLVGALCDALVADGGDVRFSTPIAAVRQNGDGVVVMRADGSEIRAQAVVGCEGAHSVVATAMTGLRTNEVDLPARIVAVIADAPPLEEHTIYGLHPRGFAGQMRRGPQQTRYYVEVPGTDTAADWPEDRIREELGLRLDIHGKLDGVPFSEPVLVDLRVRVNEPMQDGRLFLAGDAAHLITAAAGKGMNLAIQDAVELAAGLIDRLGPAGDDRRLAAYSATRLPAIWRTEAFSLWYLRILLAGLHDGTEPAGTVPGGFTNGAREGWLAALLGDPLLARWFAHAYAGVDTSP</sequence>
<dbReference type="Gene3D" id="3.30.9.10">
    <property type="entry name" value="D-Amino Acid Oxidase, subunit A, domain 2"/>
    <property type="match status" value="1"/>
</dbReference>